<name>A0ABT3HFC6_9HYPH</name>
<dbReference type="Pfam" id="PF00989">
    <property type="entry name" value="PAS"/>
    <property type="match status" value="1"/>
</dbReference>
<feature type="domain" description="HAMP" evidence="19">
    <location>
        <begin position="362"/>
        <end position="416"/>
    </location>
</feature>
<proteinExistence type="predicted"/>
<dbReference type="Gene3D" id="3.30.565.10">
    <property type="entry name" value="Histidine kinase-like ATPase, C-terminal domain"/>
    <property type="match status" value="1"/>
</dbReference>
<evidence type="ECO:0000256" key="11">
    <source>
        <dbReference type="ARBA" id="ARBA00022989"/>
    </source>
</evidence>
<dbReference type="PANTHER" id="PTHR43047">
    <property type="entry name" value="TWO-COMPONENT HISTIDINE PROTEIN KINASE"/>
    <property type="match status" value="1"/>
</dbReference>
<dbReference type="InterPro" id="IPR036890">
    <property type="entry name" value="HATPase_C_sf"/>
</dbReference>
<keyword evidence="6" id="KW-0808">Transferase</keyword>
<dbReference type="SUPFAM" id="SSF52172">
    <property type="entry name" value="CheY-like"/>
    <property type="match status" value="2"/>
</dbReference>
<dbReference type="InterPro" id="IPR036097">
    <property type="entry name" value="HisK_dim/P_sf"/>
</dbReference>
<dbReference type="PROSITE" id="PS50110">
    <property type="entry name" value="RESPONSE_REGULATORY"/>
    <property type="match status" value="2"/>
</dbReference>
<reference evidence="21" key="1">
    <citation type="submission" date="2023-07" db="EMBL/GenBank/DDBJ databases">
        <title>Genome sequencing of Purple Non-Sulfur Bacteria from various extreme environments.</title>
        <authorList>
            <person name="Mayer M."/>
        </authorList>
    </citation>
    <scope>NUCLEOTIDE SEQUENCE [LARGE SCALE GENOMIC DNA]</scope>
    <source>
        <strain evidence="21">DSM 17935</strain>
    </source>
</reference>
<dbReference type="InterPro" id="IPR029151">
    <property type="entry name" value="Sensor-like_sf"/>
</dbReference>
<dbReference type="InterPro" id="IPR003661">
    <property type="entry name" value="HisK_dim/P_dom"/>
</dbReference>
<dbReference type="PROSITE" id="PS50885">
    <property type="entry name" value="HAMP"/>
    <property type="match status" value="1"/>
</dbReference>
<dbReference type="InterPro" id="IPR005467">
    <property type="entry name" value="His_kinase_dom"/>
</dbReference>
<evidence type="ECO:0000256" key="13">
    <source>
        <dbReference type="PROSITE-ProRule" id="PRU00169"/>
    </source>
</evidence>
<keyword evidence="7 15" id="KW-0812">Transmembrane</keyword>
<keyword evidence="5 13" id="KW-0597">Phosphoprotein</keyword>
<dbReference type="CDD" id="cd00075">
    <property type="entry name" value="HATPase"/>
    <property type="match status" value="1"/>
</dbReference>
<dbReference type="EC" id="2.7.13.3" evidence="3"/>
<evidence type="ECO:0000256" key="5">
    <source>
        <dbReference type="ARBA" id="ARBA00022553"/>
    </source>
</evidence>
<keyword evidence="12" id="KW-0902">Two-component regulatory system</keyword>
<dbReference type="PRINTS" id="PR00344">
    <property type="entry name" value="BCTRLSENSOR"/>
</dbReference>
<evidence type="ECO:0000256" key="9">
    <source>
        <dbReference type="ARBA" id="ARBA00022777"/>
    </source>
</evidence>
<comment type="caution">
    <text evidence="20">The sequence shown here is derived from an EMBL/GenBank/DDBJ whole genome shotgun (WGS) entry which is preliminary data.</text>
</comment>
<dbReference type="PROSITE" id="PS50112">
    <property type="entry name" value="PAS"/>
    <property type="match status" value="1"/>
</dbReference>
<evidence type="ECO:0000313" key="21">
    <source>
        <dbReference type="Proteomes" id="UP001209755"/>
    </source>
</evidence>
<dbReference type="SMART" id="SM00091">
    <property type="entry name" value="PAS"/>
    <property type="match status" value="1"/>
</dbReference>
<dbReference type="Gene3D" id="3.30.450.20">
    <property type="entry name" value="PAS domain"/>
    <property type="match status" value="2"/>
</dbReference>
<dbReference type="SUPFAM" id="SSF55874">
    <property type="entry name" value="ATPase domain of HSP90 chaperone/DNA topoisomerase II/histidine kinase"/>
    <property type="match status" value="1"/>
</dbReference>
<dbReference type="InterPro" id="IPR013767">
    <property type="entry name" value="PAS_fold"/>
</dbReference>
<feature type="transmembrane region" description="Helical" evidence="15">
    <location>
        <begin position="343"/>
        <end position="365"/>
    </location>
</feature>
<evidence type="ECO:0000256" key="3">
    <source>
        <dbReference type="ARBA" id="ARBA00012438"/>
    </source>
</evidence>
<protein>
    <recommendedName>
        <fullName evidence="3">histidine kinase</fullName>
        <ecNumber evidence="3">2.7.13.3</ecNumber>
    </recommendedName>
</protein>
<dbReference type="PROSITE" id="PS50109">
    <property type="entry name" value="HIS_KIN"/>
    <property type="match status" value="1"/>
</dbReference>
<keyword evidence="11 15" id="KW-1133">Transmembrane helix</keyword>
<evidence type="ECO:0000259" key="18">
    <source>
        <dbReference type="PROSITE" id="PS50112"/>
    </source>
</evidence>
<feature type="modified residue" description="4-aspartylphosphate" evidence="13">
    <location>
        <position position="960"/>
    </location>
</feature>
<evidence type="ECO:0000313" key="20">
    <source>
        <dbReference type="EMBL" id="MCW2309103.1"/>
    </source>
</evidence>
<evidence type="ECO:0000256" key="2">
    <source>
        <dbReference type="ARBA" id="ARBA00004651"/>
    </source>
</evidence>
<dbReference type="CDD" id="cd00082">
    <property type="entry name" value="HisKA"/>
    <property type="match status" value="1"/>
</dbReference>
<dbReference type="Proteomes" id="UP001209755">
    <property type="component" value="Unassembled WGS sequence"/>
</dbReference>
<organism evidence="20 21">
    <name type="scientific">Rhodobium gokarnense</name>
    <dbReference type="NCBI Taxonomy" id="364296"/>
    <lineage>
        <taxon>Bacteria</taxon>
        <taxon>Pseudomonadati</taxon>
        <taxon>Pseudomonadota</taxon>
        <taxon>Alphaproteobacteria</taxon>
        <taxon>Hyphomicrobiales</taxon>
        <taxon>Rhodobiaceae</taxon>
        <taxon>Rhodobium</taxon>
    </lineage>
</organism>
<evidence type="ECO:0000259" key="17">
    <source>
        <dbReference type="PROSITE" id="PS50110"/>
    </source>
</evidence>
<dbReference type="SUPFAM" id="SSF103190">
    <property type="entry name" value="Sensory domain-like"/>
    <property type="match status" value="1"/>
</dbReference>
<keyword evidence="8" id="KW-0547">Nucleotide-binding</keyword>
<dbReference type="InterPro" id="IPR000014">
    <property type="entry name" value="PAS"/>
</dbReference>
<dbReference type="SUPFAM" id="SSF47384">
    <property type="entry name" value="Homodimeric domain of signal transducing histidine kinase"/>
    <property type="match status" value="1"/>
</dbReference>
<feature type="modified residue" description="4-aspartylphosphate" evidence="13">
    <location>
        <position position="835"/>
    </location>
</feature>
<evidence type="ECO:0000256" key="15">
    <source>
        <dbReference type="SAM" id="Phobius"/>
    </source>
</evidence>
<evidence type="ECO:0000256" key="8">
    <source>
        <dbReference type="ARBA" id="ARBA00022741"/>
    </source>
</evidence>
<comment type="catalytic activity">
    <reaction evidence="1">
        <text>ATP + protein L-histidine = ADP + protein N-phospho-L-histidine.</text>
        <dbReference type="EC" id="2.7.13.3"/>
    </reaction>
</comment>
<evidence type="ECO:0000256" key="1">
    <source>
        <dbReference type="ARBA" id="ARBA00000085"/>
    </source>
</evidence>
<dbReference type="Pfam" id="PF00672">
    <property type="entry name" value="HAMP"/>
    <property type="match status" value="1"/>
</dbReference>
<dbReference type="Gene3D" id="3.40.50.2300">
    <property type="match status" value="2"/>
</dbReference>
<dbReference type="InterPro" id="IPR001789">
    <property type="entry name" value="Sig_transdc_resp-reg_receiver"/>
</dbReference>
<accession>A0ABT3HFC6</accession>
<dbReference type="Gene3D" id="1.10.287.130">
    <property type="match status" value="1"/>
</dbReference>
<keyword evidence="4" id="KW-1003">Cell membrane</keyword>
<feature type="domain" description="Histidine kinase" evidence="16">
    <location>
        <begin position="550"/>
        <end position="769"/>
    </location>
</feature>
<dbReference type="InterPro" id="IPR003660">
    <property type="entry name" value="HAMP_dom"/>
</dbReference>
<evidence type="ECO:0000256" key="6">
    <source>
        <dbReference type="ARBA" id="ARBA00022679"/>
    </source>
</evidence>
<feature type="domain" description="Response regulatory" evidence="17">
    <location>
        <begin position="912"/>
        <end position="1023"/>
    </location>
</feature>
<evidence type="ECO:0000256" key="14">
    <source>
        <dbReference type="SAM" id="MobiDB-lite"/>
    </source>
</evidence>
<dbReference type="SMART" id="SM00387">
    <property type="entry name" value="HATPase_c"/>
    <property type="match status" value="1"/>
</dbReference>
<dbReference type="EMBL" id="JAOQNS010000010">
    <property type="protein sequence ID" value="MCW2309103.1"/>
    <property type="molecule type" value="Genomic_DNA"/>
</dbReference>
<feature type="domain" description="PAS" evidence="18">
    <location>
        <begin position="421"/>
        <end position="491"/>
    </location>
</feature>
<dbReference type="CDD" id="cd06225">
    <property type="entry name" value="HAMP"/>
    <property type="match status" value="1"/>
</dbReference>
<dbReference type="Pfam" id="PF00512">
    <property type="entry name" value="HisKA"/>
    <property type="match status" value="1"/>
</dbReference>
<keyword evidence="15" id="KW-0472">Membrane</keyword>
<dbReference type="InterPro" id="IPR004358">
    <property type="entry name" value="Sig_transdc_His_kin-like_C"/>
</dbReference>
<dbReference type="SMART" id="SM00388">
    <property type="entry name" value="HisKA"/>
    <property type="match status" value="1"/>
</dbReference>
<sequence length="1047" mass="114671">MTVPGARRIPLLSGIATKVAVFAATLVVFTAVTVGVLQYRQHVAYWQDHERQRLDFGLRQAAQNLLNLVETARRQTLALAGTPPIQRIASATKYGGVDPFSGDDIKTWKDRLTQIFLSLARSNPELLQIRYIAVAENGKELVRVDRRGPKVVAIANEELQNKGDRDYVTGTLSAPVGSVRLFGIDLNREHGEIEIPKKPVLRVGTPIYDEAGSPFGLIVLNIDMRPVLAKLPTNFASGRSLYVTNESGDYLVHPDVEKTFAFDFGGEVRLQNDIPEIRNLFDPAGDAGQDKPGQLPAILNDSVAAFHKVYFDASDPNRFLMMAAFTPVSRVFAEDAASRNKTIAISGALAIVGGLLAIFAAGLIVRPLKRLTGATAQLVQGHALEEIDIPTDRPDEVGELGRAFRNMAVTLRAREDKLKEKQENIQAILETAVSPIIVIDENGTIVDANPATSTLFGYSAQQLIGSDITILMTSEDREKHSQYMQERHDSPIFKKNGREALARHADGKTIPIHLAVSEVRRDGRRLFVGIVTDLSERYRSERLKDEFVSTVSHELRTPLTSIKGSLGLLKADVLGDLSPQAKSMISIAHTNCDRLVRLINDMLDIEKIQAGKITYDFKRIDLVPFLERTIEANRSYGEEFNVVIRLQSSAPWVQVQADRDRLAQVLTNLLSNAVKHSPSGGIVEVRVAVDADQVRVSVVDNGPGIPADFRGKIFGKFCQADSADNRQRGGSGLGLSIAKAIVEDHGGTIGYDTEVGKGTEFHFDLPALPPSAAGLPQPGGDEAAPRILICEDEPDMRGLLKLIVERMGFSTQTCANAAEAKELLQQHRFAAMTLDLEMPGQNGLHLLSELRRDPKTRNLPVIVVSAFADGSASDAGENRMDHVDWLAKPIDVAQLKLFVGRAANPRSDLAPRILHVEDNEDHRDIIEAVIGDRAQVDFASSIRQARQKLLINSYEIVILDLELPDGHGQELLPMIEAIGGDRPHVLVFSGSDLPAFLRPDIDRSFVKSQATTTAIREGIAELLNTRNGVDETETEAGHRLGEQMAGE</sequence>
<evidence type="ECO:0000256" key="12">
    <source>
        <dbReference type="ARBA" id="ARBA00023012"/>
    </source>
</evidence>
<evidence type="ECO:0000259" key="19">
    <source>
        <dbReference type="PROSITE" id="PS50885"/>
    </source>
</evidence>
<dbReference type="SMART" id="SM00448">
    <property type="entry name" value="REC"/>
    <property type="match status" value="2"/>
</dbReference>
<dbReference type="Pfam" id="PF02518">
    <property type="entry name" value="HATPase_c"/>
    <property type="match status" value="1"/>
</dbReference>
<dbReference type="InterPro" id="IPR011006">
    <property type="entry name" value="CheY-like_superfamily"/>
</dbReference>
<feature type="domain" description="Response regulatory" evidence="17">
    <location>
        <begin position="786"/>
        <end position="903"/>
    </location>
</feature>
<feature type="region of interest" description="Disordered" evidence="14">
    <location>
        <begin position="1028"/>
        <end position="1047"/>
    </location>
</feature>
<dbReference type="Pfam" id="PF00072">
    <property type="entry name" value="Response_reg"/>
    <property type="match status" value="2"/>
</dbReference>
<evidence type="ECO:0000259" key="16">
    <source>
        <dbReference type="PROSITE" id="PS50109"/>
    </source>
</evidence>
<evidence type="ECO:0000256" key="10">
    <source>
        <dbReference type="ARBA" id="ARBA00022840"/>
    </source>
</evidence>
<comment type="subcellular location">
    <subcellularLocation>
        <location evidence="2">Cell membrane</location>
        <topology evidence="2">Multi-pass membrane protein</topology>
    </subcellularLocation>
</comment>
<feature type="transmembrane region" description="Helical" evidence="15">
    <location>
        <begin position="20"/>
        <end position="39"/>
    </location>
</feature>
<gene>
    <name evidence="20" type="ORF">M2319_003454</name>
</gene>
<dbReference type="InterPro" id="IPR003594">
    <property type="entry name" value="HATPase_dom"/>
</dbReference>
<dbReference type="RefSeq" id="WP_264602689.1">
    <property type="nucleotide sequence ID" value="NZ_JAOQNS010000010.1"/>
</dbReference>
<evidence type="ECO:0000256" key="4">
    <source>
        <dbReference type="ARBA" id="ARBA00022475"/>
    </source>
</evidence>
<keyword evidence="21" id="KW-1185">Reference proteome</keyword>
<dbReference type="SUPFAM" id="SSF158472">
    <property type="entry name" value="HAMP domain-like"/>
    <property type="match status" value="1"/>
</dbReference>
<dbReference type="NCBIfam" id="TIGR00229">
    <property type="entry name" value="sensory_box"/>
    <property type="match status" value="1"/>
</dbReference>
<dbReference type="CDD" id="cd17546">
    <property type="entry name" value="REC_hyHK_CKI1_RcsC-like"/>
    <property type="match status" value="1"/>
</dbReference>
<dbReference type="InterPro" id="IPR035965">
    <property type="entry name" value="PAS-like_dom_sf"/>
</dbReference>
<dbReference type="Gene3D" id="6.10.340.10">
    <property type="match status" value="1"/>
</dbReference>
<dbReference type="CDD" id="cd00130">
    <property type="entry name" value="PAS"/>
    <property type="match status" value="1"/>
</dbReference>
<dbReference type="SMART" id="SM00304">
    <property type="entry name" value="HAMP"/>
    <property type="match status" value="1"/>
</dbReference>
<dbReference type="Pfam" id="PF21623">
    <property type="entry name" value="HK_sensor_dom_bact"/>
    <property type="match status" value="1"/>
</dbReference>
<keyword evidence="10" id="KW-0067">ATP-binding</keyword>
<evidence type="ECO:0000256" key="7">
    <source>
        <dbReference type="ARBA" id="ARBA00022692"/>
    </source>
</evidence>
<dbReference type="SUPFAM" id="SSF55785">
    <property type="entry name" value="PYP-like sensor domain (PAS domain)"/>
    <property type="match status" value="1"/>
</dbReference>
<keyword evidence="9" id="KW-0418">Kinase</keyword>
<dbReference type="CDD" id="cd00156">
    <property type="entry name" value="REC"/>
    <property type="match status" value="1"/>
</dbReference>
<dbReference type="InterPro" id="IPR048760">
    <property type="entry name" value="VP0354-like_sensor_dom"/>
</dbReference>
<dbReference type="PANTHER" id="PTHR43047:SF72">
    <property type="entry name" value="OSMOSENSING HISTIDINE PROTEIN KINASE SLN1"/>
    <property type="match status" value="1"/>
</dbReference>